<proteinExistence type="inferred from homology"/>
<dbReference type="InterPro" id="IPR020806">
    <property type="entry name" value="PKS_PP-bd"/>
</dbReference>
<dbReference type="InterPro" id="IPR001242">
    <property type="entry name" value="Condensation_dom"/>
</dbReference>
<dbReference type="OrthoDB" id="3862183at2"/>
<dbReference type="Gene3D" id="2.30.38.10">
    <property type="entry name" value="Luciferase, Domain 3"/>
    <property type="match status" value="1"/>
</dbReference>
<dbReference type="SMART" id="SM00823">
    <property type="entry name" value="PKS_PP"/>
    <property type="match status" value="2"/>
</dbReference>
<dbReference type="SUPFAM" id="SSF52777">
    <property type="entry name" value="CoA-dependent acyltransferases"/>
    <property type="match status" value="3"/>
</dbReference>
<evidence type="ECO:0000256" key="5">
    <source>
        <dbReference type="SAM" id="MobiDB-lite"/>
    </source>
</evidence>
<dbReference type="Gene3D" id="3.40.50.980">
    <property type="match status" value="2"/>
</dbReference>
<dbReference type="Pfam" id="PF00975">
    <property type="entry name" value="Thioesterase"/>
    <property type="match status" value="1"/>
</dbReference>
<dbReference type="InterPro" id="IPR001031">
    <property type="entry name" value="Thioesterase"/>
</dbReference>
<dbReference type="GO" id="GO:0031177">
    <property type="term" value="F:phosphopantetheine binding"/>
    <property type="evidence" value="ECO:0007669"/>
    <property type="project" value="InterPro"/>
</dbReference>
<dbReference type="Pfam" id="PF00550">
    <property type="entry name" value="PP-binding"/>
    <property type="match status" value="2"/>
</dbReference>
<dbReference type="Gene3D" id="3.30.559.10">
    <property type="entry name" value="Chloramphenicol acetyltransferase-like domain"/>
    <property type="match status" value="1"/>
</dbReference>
<gene>
    <name evidence="7" type="ORF">FB465_3115</name>
</gene>
<dbReference type="Pfam" id="PF00668">
    <property type="entry name" value="Condensation"/>
    <property type="match status" value="1"/>
</dbReference>
<dbReference type="RefSeq" id="WP_145791154.1">
    <property type="nucleotide sequence ID" value="NZ_BAAABR010000029.1"/>
</dbReference>
<reference evidence="7 8" key="1">
    <citation type="submission" date="2019-06" db="EMBL/GenBank/DDBJ databases">
        <title>Sequencing the genomes of 1000 actinobacteria strains.</title>
        <authorList>
            <person name="Klenk H.-P."/>
        </authorList>
    </citation>
    <scope>NUCLEOTIDE SEQUENCE [LARGE SCALE GENOMIC DNA]</scope>
    <source>
        <strain evidence="7 8">DSM 41649</strain>
    </source>
</reference>
<dbReference type="CDD" id="cd05930">
    <property type="entry name" value="A_NRPS"/>
    <property type="match status" value="1"/>
</dbReference>
<dbReference type="Pfam" id="PF13193">
    <property type="entry name" value="AMP-binding_C"/>
    <property type="match status" value="1"/>
</dbReference>
<feature type="compositionally biased region" description="Low complexity" evidence="5">
    <location>
        <begin position="769"/>
        <end position="781"/>
    </location>
</feature>
<dbReference type="GO" id="GO:0003824">
    <property type="term" value="F:catalytic activity"/>
    <property type="evidence" value="ECO:0007669"/>
    <property type="project" value="InterPro"/>
</dbReference>
<dbReference type="InterPro" id="IPR000873">
    <property type="entry name" value="AMP-dep_synth/lig_dom"/>
</dbReference>
<dbReference type="InterPro" id="IPR045851">
    <property type="entry name" value="AMP-bd_C_sf"/>
</dbReference>
<dbReference type="FunFam" id="2.30.38.10:FF:000001">
    <property type="entry name" value="Non-ribosomal peptide synthetase PvdI"/>
    <property type="match status" value="1"/>
</dbReference>
<dbReference type="PROSITE" id="PS50075">
    <property type="entry name" value="CARRIER"/>
    <property type="match status" value="1"/>
</dbReference>
<organism evidence="7 8">
    <name type="scientific">Kitasatospora atroaurantiaca</name>
    <dbReference type="NCBI Taxonomy" id="285545"/>
    <lineage>
        <taxon>Bacteria</taxon>
        <taxon>Bacillati</taxon>
        <taxon>Actinomycetota</taxon>
        <taxon>Actinomycetes</taxon>
        <taxon>Kitasatosporales</taxon>
        <taxon>Streptomycetaceae</taxon>
        <taxon>Kitasatospora</taxon>
    </lineage>
</organism>
<accession>A0A561ER32</accession>
<dbReference type="Proteomes" id="UP000318416">
    <property type="component" value="Unassembled WGS sequence"/>
</dbReference>
<dbReference type="Gene3D" id="1.10.1200.10">
    <property type="entry name" value="ACP-like"/>
    <property type="match status" value="2"/>
</dbReference>
<dbReference type="InterPro" id="IPR023213">
    <property type="entry name" value="CAT-like_dom_sf"/>
</dbReference>
<dbReference type="Gene3D" id="3.40.50.1820">
    <property type="entry name" value="alpha/beta hydrolase"/>
    <property type="match status" value="1"/>
</dbReference>
<dbReference type="EMBL" id="VIVR01000001">
    <property type="protein sequence ID" value="TWE18068.1"/>
    <property type="molecule type" value="Genomic_DNA"/>
</dbReference>
<dbReference type="FunFam" id="3.40.50.980:FF:000001">
    <property type="entry name" value="Non-ribosomal peptide synthetase"/>
    <property type="match status" value="1"/>
</dbReference>
<dbReference type="SUPFAM" id="SSF47336">
    <property type="entry name" value="ACP-like"/>
    <property type="match status" value="2"/>
</dbReference>
<dbReference type="FunFam" id="1.10.1200.10:FF:000005">
    <property type="entry name" value="Nonribosomal peptide synthetase 1"/>
    <property type="match status" value="1"/>
</dbReference>
<evidence type="ECO:0000313" key="7">
    <source>
        <dbReference type="EMBL" id="TWE18068.1"/>
    </source>
</evidence>
<dbReference type="InterPro" id="IPR010071">
    <property type="entry name" value="AA_adenyl_dom"/>
</dbReference>
<dbReference type="Pfam" id="PF00501">
    <property type="entry name" value="AMP-binding"/>
    <property type="match status" value="1"/>
</dbReference>
<comment type="cofactor">
    <cofactor evidence="1">
        <name>pantetheine 4'-phosphate</name>
        <dbReference type="ChEBI" id="CHEBI:47942"/>
    </cofactor>
</comment>
<dbReference type="InterPro" id="IPR029058">
    <property type="entry name" value="AB_hydrolase_fold"/>
</dbReference>
<evidence type="ECO:0000256" key="3">
    <source>
        <dbReference type="ARBA" id="ARBA00022450"/>
    </source>
</evidence>
<keyword evidence="3" id="KW-0596">Phosphopantetheine</keyword>
<evidence type="ECO:0000256" key="4">
    <source>
        <dbReference type="ARBA" id="ARBA00022553"/>
    </source>
</evidence>
<dbReference type="GO" id="GO:0008610">
    <property type="term" value="P:lipid biosynthetic process"/>
    <property type="evidence" value="ECO:0007669"/>
    <property type="project" value="UniProtKB-ARBA"/>
</dbReference>
<dbReference type="SUPFAM" id="SSF53474">
    <property type="entry name" value="alpha/beta-Hydrolases"/>
    <property type="match status" value="1"/>
</dbReference>
<dbReference type="Gene3D" id="3.30.559.30">
    <property type="entry name" value="Nonribosomal peptide synthetase, condensation domain"/>
    <property type="match status" value="2"/>
</dbReference>
<dbReference type="Gene3D" id="3.30.300.30">
    <property type="match status" value="1"/>
</dbReference>
<dbReference type="GO" id="GO:0043041">
    <property type="term" value="P:amino acid activation for nonribosomal peptide biosynthetic process"/>
    <property type="evidence" value="ECO:0007669"/>
    <property type="project" value="TreeGrafter"/>
</dbReference>
<dbReference type="InterPro" id="IPR025110">
    <property type="entry name" value="AMP-bd_C"/>
</dbReference>
<dbReference type="GO" id="GO:0044550">
    <property type="term" value="P:secondary metabolite biosynthetic process"/>
    <property type="evidence" value="ECO:0007669"/>
    <property type="project" value="UniProtKB-ARBA"/>
</dbReference>
<dbReference type="NCBIfam" id="TIGR01733">
    <property type="entry name" value="AA-adenyl-dom"/>
    <property type="match status" value="1"/>
</dbReference>
<protein>
    <submittedName>
        <fullName evidence="7">Amino acid adenylation domain-containing protein</fullName>
    </submittedName>
</protein>
<evidence type="ECO:0000313" key="8">
    <source>
        <dbReference type="Proteomes" id="UP000318416"/>
    </source>
</evidence>
<name>A0A561ER32_9ACTN</name>
<comment type="similarity">
    <text evidence="2">Belongs to the ATP-dependent AMP-binding enzyme family.</text>
</comment>
<dbReference type="GO" id="GO:0017000">
    <property type="term" value="P:antibiotic biosynthetic process"/>
    <property type="evidence" value="ECO:0007669"/>
    <property type="project" value="UniProtKB-ARBA"/>
</dbReference>
<dbReference type="PANTHER" id="PTHR45527:SF1">
    <property type="entry name" value="FATTY ACID SYNTHASE"/>
    <property type="match status" value="1"/>
</dbReference>
<dbReference type="InterPro" id="IPR009081">
    <property type="entry name" value="PP-bd_ACP"/>
</dbReference>
<dbReference type="FunFam" id="3.40.50.12780:FF:000012">
    <property type="entry name" value="Non-ribosomal peptide synthetase"/>
    <property type="match status" value="1"/>
</dbReference>
<evidence type="ECO:0000256" key="1">
    <source>
        <dbReference type="ARBA" id="ARBA00001957"/>
    </source>
</evidence>
<dbReference type="InterPro" id="IPR020845">
    <property type="entry name" value="AMP-binding_CS"/>
</dbReference>
<evidence type="ECO:0000256" key="2">
    <source>
        <dbReference type="ARBA" id="ARBA00006432"/>
    </source>
</evidence>
<dbReference type="InterPro" id="IPR036736">
    <property type="entry name" value="ACP-like_sf"/>
</dbReference>
<dbReference type="PANTHER" id="PTHR45527">
    <property type="entry name" value="NONRIBOSOMAL PEPTIDE SYNTHETASE"/>
    <property type="match status" value="1"/>
</dbReference>
<dbReference type="PROSITE" id="PS00455">
    <property type="entry name" value="AMP_BINDING"/>
    <property type="match status" value="1"/>
</dbReference>
<dbReference type="GO" id="GO:0005737">
    <property type="term" value="C:cytoplasm"/>
    <property type="evidence" value="ECO:0007669"/>
    <property type="project" value="TreeGrafter"/>
</dbReference>
<sequence>MYASVNSGQRKIAAAQRPLGTAYWKGVVQPGWTRTAFPADHPASVAAAAVAEEPLGAELTERLDRTSKGSADALHVLLATALAGLLHRSTGSEEVTLGQPVPAGDLAEGEPLTAALPLSCELDASTDLRTALARVREAVLGALEHRDYPLDLIAAEAGLTAPDGGNPFFDTALRLDGLHAGLTAPVLLEFDRTDGGLRLTVSCDPARYEAASAQRIARHFRLLLDRWTAAPDTALADVELTTDEDLRRLAEINDTAAPFEDTVRIHELFERRALATPDATAVVLDDRTVTYAELDARANRLARTLVDRGVGTDVLVPVVAERSLEMLVAVYAVLKAGGAYLPVDPTYPEDRIHYLLQDSGAKLALARRSSLELVPWEVEAVDLDDEASYAEDASSPAVAGSSTDLAYVIYTSGSTGNPKGVAVEHRSAVNRITWMQKAYPVAPGDVILQKTSISFDVSVWELFWWGFEGAAVCLLPPGAEKNPEAIIEAVKRHGVTTLHFVPSMLAVFLDYARSLGATGALAGLRQVFASGEALPPHLAARFGELLTSAAGTRLINLYGPTEATVDVSHHALPVGVEPRRVPIGAPIDNIRLHIVDHRLRPQPVGIPGELCIAGVGLAREYLGRPELTAEKFVENPFEGEQRIYRTGDLARWLPDGTVEYLGRIDNQVKVRGFRIEPGEIEEQLRRHPAVAEAVVVPHRAADEQVYLYGYVTLGQRGPAQEGPDEKELKEHLRGILPEHMVPARIVRIDALPVTPNGKLDRRALPEPPATGQTAGAAYTAPSTPTEERLAEIWREVLGEEKVGVHDSFFALGGNSIHFVSVLARARSFGLDFSFQQFFQHPTVAELAAMLDSGAQRTATESQEFAPFSLVPDADRALLPADAEDAYPMSMLQAGLIFQSEITRGTAQYHDIISYLITSPFDPEVFAEAVRILVEQAPILRTTFHLVGFSEALQIVRSTVPLPLTVTDLRGRTPDAQQAWFEQWVKEERGRRFRWEEPGLISLHVQVLRDDLYRYNISLHNSALDGWSINLVHTRLFDIYYRLRDGRPLPEAPGDHLRNHVGLEQRALGSEEARAFWAGLLDGVEGTEIPRPETPDQEEFAVGIRPVPISHELSERIVRLADEVGVPVKNVLLAAHMRVLGLLAGSRDVLSGYEHSGRPELEGADRSIGMFLNTVPFRIPLTGGSWRELIRSVYGAEIDLLPHRRYPMARMKQDLGTQRPLFETVFNFTHFYLLKELKQLPEFALLDVQVQAETEFVLRAEFSRHFFDDNVRLSLHHHADVLNSEQVDRMGGYYLKVLELMTADPDGPSVSADLALAPEDARLLPEGRTAEEPAPAVAAKPREGGSLTPGQRRIAEAWSQVLGIPVGRIGAQDSFFDLGGNSLAALRVGLLLDGSVSLVDVMRYPELDRLAAAAAESSSRDTDTTSHLQLLTPAQEDPVATLVCFPYAAGHAAAFVPLAQELAALDDRIAVYAVELPGHDLLRPDEPCRDVATTGRLVAREIAERTDGPVLLWGHCGGAAIAVEAARQLEQDDRDLRHLVIGGKLLNPADETQEQIDLLHGMSDQDIVDWLIERTGYSIDDGLDLSRAKAIATLFRHDVESSHRYLLAVRAEQDRPALRAPLSFVAAADDSTTAEYPRIHTEWKLVAPDLRLHELPDGGHYFIRTRAAEAARIVAEAWADSTDRS</sequence>
<keyword evidence="4" id="KW-0597">Phosphoprotein</keyword>
<keyword evidence="8" id="KW-1185">Reference proteome</keyword>
<feature type="region of interest" description="Disordered" evidence="5">
    <location>
        <begin position="757"/>
        <end position="784"/>
    </location>
</feature>
<evidence type="ECO:0000259" key="6">
    <source>
        <dbReference type="PROSITE" id="PS50075"/>
    </source>
</evidence>
<dbReference type="FunFam" id="3.40.50.980:FF:000002">
    <property type="entry name" value="Enterobactin synthetase component F"/>
    <property type="match status" value="1"/>
</dbReference>
<dbReference type="SUPFAM" id="SSF56801">
    <property type="entry name" value="Acetyl-CoA synthetase-like"/>
    <property type="match status" value="1"/>
</dbReference>
<feature type="region of interest" description="Disordered" evidence="5">
    <location>
        <begin position="1324"/>
        <end position="1348"/>
    </location>
</feature>
<dbReference type="FunFam" id="3.30.300.30:FF:000010">
    <property type="entry name" value="Enterobactin synthetase component F"/>
    <property type="match status" value="1"/>
</dbReference>
<comment type="caution">
    <text evidence="7">The sequence shown here is derived from an EMBL/GenBank/DDBJ whole genome shotgun (WGS) entry which is preliminary data.</text>
</comment>
<feature type="domain" description="Carrier" evidence="6">
    <location>
        <begin position="780"/>
        <end position="854"/>
    </location>
</feature>